<proteinExistence type="predicted"/>
<evidence type="ECO:0000313" key="1">
    <source>
        <dbReference type="EMBL" id="KAF2885270.1"/>
    </source>
</evidence>
<organism evidence="1 2">
    <name type="scientific">Ignelater luminosus</name>
    <name type="common">Cucubano</name>
    <name type="synonym">Pyrophorus luminosus</name>
    <dbReference type="NCBI Taxonomy" id="2038154"/>
    <lineage>
        <taxon>Eukaryota</taxon>
        <taxon>Metazoa</taxon>
        <taxon>Ecdysozoa</taxon>
        <taxon>Arthropoda</taxon>
        <taxon>Hexapoda</taxon>
        <taxon>Insecta</taxon>
        <taxon>Pterygota</taxon>
        <taxon>Neoptera</taxon>
        <taxon>Endopterygota</taxon>
        <taxon>Coleoptera</taxon>
        <taxon>Polyphaga</taxon>
        <taxon>Elateriformia</taxon>
        <taxon>Elateroidea</taxon>
        <taxon>Elateridae</taxon>
        <taxon>Agrypninae</taxon>
        <taxon>Pyrophorini</taxon>
        <taxon>Ignelater</taxon>
    </lineage>
</organism>
<dbReference type="Proteomes" id="UP000801492">
    <property type="component" value="Unassembled WGS sequence"/>
</dbReference>
<reference evidence="1" key="1">
    <citation type="submission" date="2019-08" db="EMBL/GenBank/DDBJ databases">
        <title>The genome of the North American firefly Photinus pyralis.</title>
        <authorList>
            <consortium name="Photinus pyralis genome working group"/>
            <person name="Fallon T.R."/>
            <person name="Sander Lower S.E."/>
            <person name="Weng J.-K."/>
        </authorList>
    </citation>
    <scope>NUCLEOTIDE SEQUENCE</scope>
    <source>
        <strain evidence="1">TRF0915ILg1</strain>
        <tissue evidence="1">Whole body</tissue>
    </source>
</reference>
<protein>
    <recommendedName>
        <fullName evidence="3">Transposase</fullName>
    </recommendedName>
</protein>
<name>A0A8K0FYH2_IGNLU</name>
<evidence type="ECO:0000313" key="2">
    <source>
        <dbReference type="Proteomes" id="UP000801492"/>
    </source>
</evidence>
<evidence type="ECO:0008006" key="3">
    <source>
        <dbReference type="Google" id="ProtNLM"/>
    </source>
</evidence>
<gene>
    <name evidence="1" type="ORF">ILUMI_20893</name>
</gene>
<keyword evidence="2" id="KW-1185">Reference proteome</keyword>
<dbReference type="EMBL" id="VTPC01089973">
    <property type="protein sequence ID" value="KAF2885270.1"/>
    <property type="molecule type" value="Genomic_DNA"/>
</dbReference>
<accession>A0A8K0FYH2</accession>
<dbReference type="OrthoDB" id="7762032at2759"/>
<comment type="caution">
    <text evidence="1">The sequence shown here is derived from an EMBL/GenBank/DDBJ whole genome shotgun (WGS) entry which is preliminary data.</text>
</comment>
<sequence>MAFLGFQLFSWQVDIARLGYQNRHSKLSLRKLEAIPASRAMGFNKAVANRFFDLMEKVVERYGLTVEKISHVDKTGITVNPKTQSRVSSLKRRRQVEVLTSADRRQTYICYWASRAYMLPMLVFPRKRLQQELQLGKSPGA</sequence>
<dbReference type="AlphaFoldDB" id="A0A8K0FYH2"/>